<name>A0A6C7E849_ILUCY</name>
<evidence type="ECO:0000313" key="1">
    <source>
        <dbReference type="EMBL" id="BAN02641.1"/>
    </source>
</evidence>
<proteinExistence type="predicted"/>
<evidence type="ECO:0000313" key="2">
    <source>
        <dbReference type="Proteomes" id="UP000011863"/>
    </source>
</evidence>
<dbReference type="KEGG" id="aym:YM304_23270"/>
<sequence length="63" mass="7111">MAPNALEKRHFLVSLRVITGHTTWSSHRRQGLVKFVCRRACIVGLPLSAGDRTWPTGRNDRSP</sequence>
<dbReference type="AlphaFoldDB" id="A0A6C7E849"/>
<dbReference type="Proteomes" id="UP000011863">
    <property type="component" value="Chromosome"/>
</dbReference>
<gene>
    <name evidence="1" type="ORF">YM304_23270</name>
</gene>
<reference evidence="1 2" key="1">
    <citation type="journal article" date="2013" name="Int. J. Syst. Evol. Microbiol.">
        <title>Ilumatobacter nonamiense sp. nov. and Ilumatobacter coccineum sp. nov., isolated from seashore sand.</title>
        <authorList>
            <person name="Matsumoto A."/>
            <person name="Kasai H."/>
            <person name="Matsuo Y."/>
            <person name="Shizuri Y."/>
            <person name="Ichikawa N."/>
            <person name="Fujita N."/>
            <person name="Omura S."/>
            <person name="Takahashi Y."/>
        </authorList>
    </citation>
    <scope>NUCLEOTIDE SEQUENCE [LARGE SCALE GENOMIC DNA]</scope>
    <source>
        <strain evidence="2">NBRC 103263 / KCTC 29153 / YM16-304</strain>
    </source>
</reference>
<protein>
    <submittedName>
        <fullName evidence="1">Uncharacterized protein</fullName>
    </submittedName>
</protein>
<keyword evidence="2" id="KW-1185">Reference proteome</keyword>
<accession>A0A6C7E849</accession>
<dbReference type="EMBL" id="AP012057">
    <property type="protein sequence ID" value="BAN02641.1"/>
    <property type="molecule type" value="Genomic_DNA"/>
</dbReference>
<organism evidence="1 2">
    <name type="scientific">Ilumatobacter coccineus (strain NBRC 103263 / KCTC 29153 / YM16-304)</name>
    <dbReference type="NCBI Taxonomy" id="1313172"/>
    <lineage>
        <taxon>Bacteria</taxon>
        <taxon>Bacillati</taxon>
        <taxon>Actinomycetota</taxon>
        <taxon>Acidimicrobiia</taxon>
        <taxon>Acidimicrobiales</taxon>
        <taxon>Ilumatobacteraceae</taxon>
        <taxon>Ilumatobacter</taxon>
    </lineage>
</organism>